<gene>
    <name evidence="2" type="ordered locus">Os08g0248300</name>
    <name evidence="2" type="ORF">OSNPB_080248300</name>
</gene>
<name>Q6Z0A8_ORYSJ</name>
<dbReference type="HOGENOM" id="CLU_079493_0_0_1"/>
<keyword evidence="3" id="KW-1185">Reference proteome</keyword>
<reference evidence="2 3" key="3">
    <citation type="journal article" date="2013" name="Rice">
        <title>Improvement of the Oryza sativa Nipponbare reference genome using next generation sequence and optical map data.</title>
        <authorList>
            <person name="Kawahara Y."/>
            <person name="de la Bastide M."/>
            <person name="Hamilton J.P."/>
            <person name="Kanamori H."/>
            <person name="McCombie W.R."/>
            <person name="Ouyang S."/>
            <person name="Schwartz D.C."/>
            <person name="Tanaka T."/>
            <person name="Wu J."/>
            <person name="Zhou S."/>
            <person name="Childs K.L."/>
            <person name="Davidson R.M."/>
            <person name="Lin H."/>
            <person name="Quesada-Ocampo L."/>
            <person name="Vaillancourt B."/>
            <person name="Sakai H."/>
            <person name="Lee S.S."/>
            <person name="Kim J."/>
            <person name="Numa H."/>
            <person name="Itoh T."/>
            <person name="Buell C.R."/>
            <person name="Matsumoto T."/>
        </authorList>
    </citation>
    <scope>NUCLEOTIDE SEQUENCE [LARGE SCALE GENOMIC DNA]</scope>
    <source>
        <strain evidence="3">cv. Nipponbare</strain>
    </source>
</reference>
<dbReference type="EMBL" id="AP014964">
    <property type="protein sequence ID" value="BAT04543.1"/>
    <property type="molecule type" value="Genomic_DNA"/>
</dbReference>
<proteinExistence type="predicted"/>
<accession>Q6Z0A8</accession>
<dbReference type="AlphaFoldDB" id="Q6Z0A8"/>
<evidence type="ECO:0000313" key="3">
    <source>
        <dbReference type="Proteomes" id="UP000059680"/>
    </source>
</evidence>
<organism evidence="2 3">
    <name type="scientific">Oryza sativa subsp. japonica</name>
    <name type="common">Rice</name>
    <dbReference type="NCBI Taxonomy" id="39947"/>
    <lineage>
        <taxon>Eukaryota</taxon>
        <taxon>Viridiplantae</taxon>
        <taxon>Streptophyta</taxon>
        <taxon>Embryophyta</taxon>
        <taxon>Tracheophyta</taxon>
        <taxon>Spermatophyta</taxon>
        <taxon>Magnoliopsida</taxon>
        <taxon>Liliopsida</taxon>
        <taxon>Poales</taxon>
        <taxon>Poaceae</taxon>
        <taxon>BOP clade</taxon>
        <taxon>Oryzoideae</taxon>
        <taxon>Oryzeae</taxon>
        <taxon>Oryzinae</taxon>
        <taxon>Oryza</taxon>
        <taxon>Oryza sativa</taxon>
    </lineage>
</organism>
<evidence type="ECO:0000256" key="1">
    <source>
        <dbReference type="SAM" id="MobiDB-lite"/>
    </source>
</evidence>
<sequence length="305" mass="32336">MVCTVSFVRIPLFEQAIDDGAVRHHIRRAVSSIIRHHVQQLESFLASALMTESLEKNVVGEDMRRAAKLCHSAEHYVHCVARPLLGTEALEQRSKDDGFHSISLLNNIAQSRETEVQTARAAAAADEDAIGVQGGSHRAVAGSCHAVEAGHGGRGAVARDGGEGAVQAADDRGAPAPAPALPEQFVEHVECVLGATPAGACCSGLWSGSRTLGARAAADGSCSGGDAACHACADGARSNLRVAPRRAAPEQLTDPREGNRRQGKGGAKQHAKNGVRILCWRWRRRAGDGDGVRGRRAHRDNWLRD</sequence>
<feature type="region of interest" description="Disordered" evidence="1">
    <location>
        <begin position="242"/>
        <end position="272"/>
    </location>
</feature>
<feature type="compositionally biased region" description="Basic residues" evidence="1">
    <location>
        <begin position="261"/>
        <end position="272"/>
    </location>
</feature>
<evidence type="ECO:0000313" key="2">
    <source>
        <dbReference type="EMBL" id="BAT04543.1"/>
    </source>
</evidence>
<reference evidence="3" key="1">
    <citation type="journal article" date="2005" name="Nature">
        <title>The map-based sequence of the rice genome.</title>
        <authorList>
            <consortium name="International rice genome sequencing project (IRGSP)"/>
            <person name="Matsumoto T."/>
            <person name="Wu J."/>
            <person name="Kanamori H."/>
            <person name="Katayose Y."/>
            <person name="Fujisawa M."/>
            <person name="Namiki N."/>
            <person name="Mizuno H."/>
            <person name="Yamamoto K."/>
            <person name="Antonio B.A."/>
            <person name="Baba T."/>
            <person name="Sakata K."/>
            <person name="Nagamura Y."/>
            <person name="Aoki H."/>
            <person name="Arikawa K."/>
            <person name="Arita K."/>
            <person name="Bito T."/>
            <person name="Chiden Y."/>
            <person name="Fujitsuka N."/>
            <person name="Fukunaka R."/>
            <person name="Hamada M."/>
            <person name="Harada C."/>
            <person name="Hayashi A."/>
            <person name="Hijishita S."/>
            <person name="Honda M."/>
            <person name="Hosokawa S."/>
            <person name="Ichikawa Y."/>
            <person name="Idonuma A."/>
            <person name="Iijima M."/>
            <person name="Ikeda M."/>
            <person name="Ikeno M."/>
            <person name="Ito K."/>
            <person name="Ito S."/>
            <person name="Ito T."/>
            <person name="Ito Y."/>
            <person name="Ito Y."/>
            <person name="Iwabuchi A."/>
            <person name="Kamiya K."/>
            <person name="Karasawa W."/>
            <person name="Kurita K."/>
            <person name="Katagiri S."/>
            <person name="Kikuta A."/>
            <person name="Kobayashi H."/>
            <person name="Kobayashi N."/>
            <person name="Machita K."/>
            <person name="Maehara T."/>
            <person name="Masukawa M."/>
            <person name="Mizubayashi T."/>
            <person name="Mukai Y."/>
            <person name="Nagasaki H."/>
            <person name="Nagata Y."/>
            <person name="Naito S."/>
            <person name="Nakashima M."/>
            <person name="Nakama Y."/>
            <person name="Nakamichi Y."/>
            <person name="Nakamura M."/>
            <person name="Meguro A."/>
            <person name="Negishi M."/>
            <person name="Ohta I."/>
            <person name="Ohta T."/>
            <person name="Okamoto M."/>
            <person name="Ono N."/>
            <person name="Saji S."/>
            <person name="Sakaguchi M."/>
            <person name="Sakai K."/>
            <person name="Shibata M."/>
            <person name="Shimokawa T."/>
            <person name="Song J."/>
            <person name="Takazaki Y."/>
            <person name="Terasawa K."/>
            <person name="Tsugane M."/>
            <person name="Tsuji K."/>
            <person name="Ueda S."/>
            <person name="Waki K."/>
            <person name="Yamagata H."/>
            <person name="Yamamoto M."/>
            <person name="Yamamoto S."/>
            <person name="Yamane H."/>
            <person name="Yoshiki S."/>
            <person name="Yoshihara R."/>
            <person name="Yukawa K."/>
            <person name="Zhong H."/>
            <person name="Yano M."/>
            <person name="Yuan Q."/>
            <person name="Ouyang S."/>
            <person name="Liu J."/>
            <person name="Jones K.M."/>
            <person name="Gansberger K."/>
            <person name="Moffat K."/>
            <person name="Hill J."/>
            <person name="Bera J."/>
            <person name="Fadrosh D."/>
            <person name="Jin S."/>
            <person name="Johri S."/>
            <person name="Kim M."/>
            <person name="Overton L."/>
            <person name="Reardon M."/>
            <person name="Tsitrin T."/>
            <person name="Vuong H."/>
            <person name="Weaver B."/>
            <person name="Ciecko A."/>
            <person name="Tallon L."/>
            <person name="Jackson J."/>
            <person name="Pai G."/>
            <person name="Aken S.V."/>
            <person name="Utterback T."/>
            <person name="Reidmuller S."/>
            <person name="Feldblyum T."/>
            <person name="Hsiao J."/>
            <person name="Zismann V."/>
            <person name="Iobst S."/>
            <person name="de Vazeille A.R."/>
            <person name="Buell C.R."/>
            <person name="Ying K."/>
            <person name="Li Y."/>
            <person name="Lu T."/>
            <person name="Huang Y."/>
            <person name="Zhao Q."/>
            <person name="Feng Q."/>
            <person name="Zhang L."/>
            <person name="Zhu J."/>
            <person name="Weng Q."/>
            <person name="Mu J."/>
            <person name="Lu Y."/>
            <person name="Fan D."/>
            <person name="Liu Y."/>
            <person name="Guan J."/>
            <person name="Zhang Y."/>
            <person name="Yu S."/>
            <person name="Liu X."/>
            <person name="Zhang Y."/>
            <person name="Hong G."/>
            <person name="Han B."/>
            <person name="Choisne N."/>
            <person name="Demange N."/>
            <person name="Orjeda G."/>
            <person name="Samain S."/>
            <person name="Cattolico L."/>
            <person name="Pelletier E."/>
            <person name="Couloux A."/>
            <person name="Segurens B."/>
            <person name="Wincker P."/>
            <person name="D'Hont A."/>
            <person name="Scarpelli C."/>
            <person name="Weissenbach J."/>
            <person name="Salanoubat M."/>
            <person name="Quetier F."/>
            <person name="Yu Y."/>
            <person name="Kim H.R."/>
            <person name="Rambo T."/>
            <person name="Currie J."/>
            <person name="Collura K."/>
            <person name="Luo M."/>
            <person name="Yang T."/>
            <person name="Ammiraju J.S.S."/>
            <person name="Engler F."/>
            <person name="Soderlund C."/>
            <person name="Wing R.A."/>
            <person name="Palmer L.E."/>
            <person name="de la Bastide M."/>
            <person name="Spiegel L."/>
            <person name="Nascimento L."/>
            <person name="Zutavern T."/>
            <person name="O'Shaughnessy A."/>
            <person name="Dike S."/>
            <person name="Dedhia N."/>
            <person name="Preston R."/>
            <person name="Balija V."/>
            <person name="McCombie W.R."/>
            <person name="Chow T."/>
            <person name="Chen H."/>
            <person name="Chung M."/>
            <person name="Chen C."/>
            <person name="Shaw J."/>
            <person name="Wu H."/>
            <person name="Hsiao K."/>
            <person name="Chao Y."/>
            <person name="Chu M."/>
            <person name="Cheng C."/>
            <person name="Hour A."/>
            <person name="Lee P."/>
            <person name="Lin S."/>
            <person name="Lin Y."/>
            <person name="Liou J."/>
            <person name="Liu S."/>
            <person name="Hsing Y."/>
            <person name="Raghuvanshi S."/>
            <person name="Mohanty A."/>
            <person name="Bharti A.K."/>
            <person name="Gaur A."/>
            <person name="Gupta V."/>
            <person name="Kumar D."/>
            <person name="Ravi V."/>
            <person name="Vij S."/>
            <person name="Kapur A."/>
            <person name="Khurana P."/>
            <person name="Khurana P."/>
            <person name="Khurana J.P."/>
            <person name="Tyagi A.K."/>
            <person name="Gaikwad K."/>
            <person name="Singh A."/>
            <person name="Dalal V."/>
            <person name="Srivastava S."/>
            <person name="Dixit A."/>
            <person name="Pal A.K."/>
            <person name="Ghazi I.A."/>
            <person name="Yadav M."/>
            <person name="Pandit A."/>
            <person name="Bhargava A."/>
            <person name="Sureshbabu K."/>
            <person name="Batra K."/>
            <person name="Sharma T.R."/>
            <person name="Mohapatra T."/>
            <person name="Singh N.K."/>
            <person name="Messing J."/>
            <person name="Nelson A.B."/>
            <person name="Fuks G."/>
            <person name="Kavchok S."/>
            <person name="Keizer G."/>
            <person name="Linton E."/>
            <person name="Llaca V."/>
            <person name="Song R."/>
            <person name="Tanyolac B."/>
            <person name="Young S."/>
            <person name="Ho-Il K."/>
            <person name="Hahn J.H."/>
            <person name="Sangsakoo G."/>
            <person name="Vanavichit A."/>
            <person name="de Mattos Luiz.A.T."/>
            <person name="Zimmer P.D."/>
            <person name="Malone G."/>
            <person name="Dellagostin O."/>
            <person name="de Oliveira A.C."/>
            <person name="Bevan M."/>
            <person name="Bancroft I."/>
            <person name="Minx P."/>
            <person name="Cordum H."/>
            <person name="Wilson R."/>
            <person name="Cheng Z."/>
            <person name="Jin W."/>
            <person name="Jiang J."/>
            <person name="Leong S.A."/>
            <person name="Iwama H."/>
            <person name="Gojobori T."/>
            <person name="Itoh T."/>
            <person name="Niimura Y."/>
            <person name="Fujii Y."/>
            <person name="Habara T."/>
            <person name="Sakai H."/>
            <person name="Sato Y."/>
            <person name="Wilson G."/>
            <person name="Kumar K."/>
            <person name="McCouch S."/>
            <person name="Juretic N."/>
            <person name="Hoen D."/>
            <person name="Wright S."/>
            <person name="Bruskiewich R."/>
            <person name="Bureau T."/>
            <person name="Miyao A."/>
            <person name="Hirochika H."/>
            <person name="Nishikawa T."/>
            <person name="Kadowaki K."/>
            <person name="Sugiura M."/>
            <person name="Burr B."/>
            <person name="Sasaki T."/>
        </authorList>
    </citation>
    <scope>NUCLEOTIDE SEQUENCE [LARGE SCALE GENOMIC DNA]</scope>
    <source>
        <strain evidence="3">cv. Nipponbare</strain>
    </source>
</reference>
<dbReference type="InParanoid" id="Q6Z0A8"/>
<feature type="region of interest" description="Disordered" evidence="1">
    <location>
        <begin position="152"/>
        <end position="176"/>
    </location>
</feature>
<dbReference type="Proteomes" id="UP000059680">
    <property type="component" value="Chromosome 8"/>
</dbReference>
<dbReference type="eggNOG" id="ENOG502T2P7">
    <property type="taxonomic scope" value="Eukaryota"/>
</dbReference>
<dbReference type="PaxDb" id="39947-Q6Z0A8"/>
<reference evidence="2 3" key="2">
    <citation type="journal article" date="2013" name="Plant Cell Physiol.">
        <title>Rice Annotation Project Database (RAP-DB): an integrative and interactive database for rice genomics.</title>
        <authorList>
            <person name="Sakai H."/>
            <person name="Lee S.S."/>
            <person name="Tanaka T."/>
            <person name="Numa H."/>
            <person name="Kim J."/>
            <person name="Kawahara Y."/>
            <person name="Wakimoto H."/>
            <person name="Yang C.C."/>
            <person name="Iwamoto M."/>
            <person name="Abe T."/>
            <person name="Yamada Y."/>
            <person name="Muto A."/>
            <person name="Inokuchi H."/>
            <person name="Ikemura T."/>
            <person name="Matsumoto T."/>
            <person name="Sasaki T."/>
            <person name="Itoh T."/>
        </authorList>
    </citation>
    <scope>NUCLEOTIDE SEQUENCE [LARGE SCALE GENOMIC DNA]</scope>
    <source>
        <strain evidence="3">cv. Nipponbare</strain>
    </source>
</reference>
<protein>
    <submittedName>
        <fullName evidence="2">Os08g0248300 protein</fullName>
    </submittedName>
</protein>
<dbReference type="Gramene" id="Os08t0248300-01">
    <property type="protein sequence ID" value="Os08t0248300-01"/>
    <property type="gene ID" value="Os08g0248300"/>
</dbReference>